<dbReference type="RefSeq" id="WP_246966679.1">
    <property type="nucleotide sequence ID" value="NZ_CP095397.1"/>
</dbReference>
<proteinExistence type="predicted"/>
<dbReference type="AlphaFoldDB" id="A0ABD5NY41"/>
<name>A0ABD5NY41_9EURY</name>
<feature type="domain" description="DICT" evidence="1">
    <location>
        <begin position="103"/>
        <end position="206"/>
    </location>
</feature>
<sequence length="235" mass="26649">MNFDRLLSTVERRRKTIVVYSSDDDDVADGFEVRNASVEHRRLPDGAAGFAVVRGRDGFAGAIGLGELEEFVEPPIYSPWDEAFLTAEYRTLFELLDDSLFASLDRRQLLAATREIENRAWRVGRGTLRVGFQRLSILETQIDFYARLGAETALDVHVYGRDDWDPLEIPNTTVHAEPGDEIGSFWFLAFDGGDDETQACALLAKERAPGKFSGFWTYDPQIVDEMMTYVRNTYD</sequence>
<evidence type="ECO:0000313" key="2">
    <source>
        <dbReference type="EMBL" id="MFC4246609.1"/>
    </source>
</evidence>
<evidence type="ECO:0000313" key="3">
    <source>
        <dbReference type="Proteomes" id="UP001595821"/>
    </source>
</evidence>
<dbReference type="InterPro" id="IPR016954">
    <property type="entry name" value="Uncharacterised_Vng0742h"/>
</dbReference>
<dbReference type="Proteomes" id="UP001595821">
    <property type="component" value="Unassembled WGS sequence"/>
</dbReference>
<dbReference type="PIRSF" id="PIRSF030471">
    <property type="entry name" value="STR_Vng0742h_prd"/>
    <property type="match status" value="1"/>
</dbReference>
<organism evidence="2 3">
    <name type="scientific">Natribaculum luteum</name>
    <dbReference type="NCBI Taxonomy" id="1586232"/>
    <lineage>
        <taxon>Archaea</taxon>
        <taxon>Methanobacteriati</taxon>
        <taxon>Methanobacteriota</taxon>
        <taxon>Stenosarchaea group</taxon>
        <taxon>Halobacteria</taxon>
        <taxon>Halobacteriales</taxon>
        <taxon>Natrialbaceae</taxon>
        <taxon>Natribaculum</taxon>
    </lineage>
</organism>
<gene>
    <name evidence="2" type="ORF">ACFOZ7_06315</name>
</gene>
<accession>A0ABD5NY41</accession>
<comment type="caution">
    <text evidence="2">The sequence shown here is derived from an EMBL/GenBank/DDBJ whole genome shotgun (WGS) entry which is preliminary data.</text>
</comment>
<dbReference type="InterPro" id="IPR019278">
    <property type="entry name" value="DICT_dom"/>
</dbReference>
<dbReference type="GeneID" id="71854607"/>
<dbReference type="Pfam" id="PF10069">
    <property type="entry name" value="DICT"/>
    <property type="match status" value="1"/>
</dbReference>
<reference evidence="2 3" key="1">
    <citation type="journal article" date="2014" name="Int. J. Syst. Evol. Microbiol.">
        <title>Complete genome sequence of Corynebacterium casei LMG S-19264T (=DSM 44701T), isolated from a smear-ripened cheese.</title>
        <authorList>
            <consortium name="US DOE Joint Genome Institute (JGI-PGF)"/>
            <person name="Walter F."/>
            <person name="Albersmeier A."/>
            <person name="Kalinowski J."/>
            <person name="Ruckert C."/>
        </authorList>
    </citation>
    <scope>NUCLEOTIDE SEQUENCE [LARGE SCALE GENOMIC DNA]</scope>
    <source>
        <strain evidence="2 3">IBRC-M 10912</strain>
    </source>
</reference>
<dbReference type="EMBL" id="JBHSDJ010000013">
    <property type="protein sequence ID" value="MFC4246609.1"/>
    <property type="molecule type" value="Genomic_DNA"/>
</dbReference>
<evidence type="ECO:0000259" key="1">
    <source>
        <dbReference type="Pfam" id="PF10069"/>
    </source>
</evidence>
<protein>
    <submittedName>
        <fullName evidence="2">DICT sensory domain-containing protein</fullName>
    </submittedName>
</protein>